<dbReference type="AlphaFoldDB" id="A0A6J1AML6"/>
<evidence type="ECO:0000313" key="2">
    <source>
        <dbReference type="Proteomes" id="UP000504621"/>
    </source>
</evidence>
<dbReference type="OrthoDB" id="1928104at2759"/>
<reference evidence="3" key="1">
    <citation type="submission" date="2025-08" db="UniProtKB">
        <authorList>
            <consortium name="RefSeq"/>
        </authorList>
    </citation>
    <scope>IDENTIFICATION</scope>
    <source>
        <tissue evidence="3">Leaf</tissue>
    </source>
</reference>
<accession>A0A6J1AML6</accession>
<dbReference type="PANTHER" id="PTHR47872">
    <property type="entry name" value="NUCLEAR RNA EXPORT FACTOR SDE5-RELATED"/>
    <property type="match status" value="1"/>
</dbReference>
<gene>
    <name evidence="3" type="primary">LOC110419461</name>
</gene>
<dbReference type="Proteomes" id="UP000504621">
    <property type="component" value="Unplaced"/>
</dbReference>
<evidence type="ECO:0000259" key="1">
    <source>
        <dbReference type="SMART" id="SM01162"/>
    </source>
</evidence>
<dbReference type="InterPro" id="IPR013899">
    <property type="entry name" value="DUF1771"/>
</dbReference>
<feature type="domain" description="DUF1771" evidence="1">
    <location>
        <begin position="387"/>
        <end position="452"/>
    </location>
</feature>
<name>A0A6J1AML6_9ROSI</name>
<dbReference type="Pfam" id="PF24767">
    <property type="entry name" value="UBA_At5g58720"/>
    <property type="match status" value="1"/>
</dbReference>
<dbReference type="SMART" id="SM01162">
    <property type="entry name" value="DUF1771"/>
    <property type="match status" value="1"/>
</dbReference>
<protein>
    <submittedName>
        <fullName evidence="3">Nuclear RNA export factor SDE5 isoform X1</fullName>
    </submittedName>
</protein>
<dbReference type="RefSeq" id="XP_021288198.1">
    <property type="nucleotide sequence ID" value="XM_021432523.1"/>
</dbReference>
<dbReference type="PANTHER" id="PTHR47872:SF1">
    <property type="entry name" value="NUCLEAR RNA EXPORT FACTOR SDE5-RELATED"/>
    <property type="match status" value="1"/>
</dbReference>
<organism evidence="2 3">
    <name type="scientific">Herrania umbratica</name>
    <dbReference type="NCBI Taxonomy" id="108875"/>
    <lineage>
        <taxon>Eukaryota</taxon>
        <taxon>Viridiplantae</taxon>
        <taxon>Streptophyta</taxon>
        <taxon>Embryophyta</taxon>
        <taxon>Tracheophyta</taxon>
        <taxon>Spermatophyta</taxon>
        <taxon>Magnoliopsida</taxon>
        <taxon>eudicotyledons</taxon>
        <taxon>Gunneridae</taxon>
        <taxon>Pentapetalae</taxon>
        <taxon>rosids</taxon>
        <taxon>malvids</taxon>
        <taxon>Malvales</taxon>
        <taxon>Malvaceae</taxon>
        <taxon>Byttnerioideae</taxon>
        <taxon>Herrania</taxon>
    </lineage>
</organism>
<dbReference type="Pfam" id="PF08590">
    <property type="entry name" value="DUF1771"/>
    <property type="match status" value="1"/>
</dbReference>
<evidence type="ECO:0000313" key="3">
    <source>
        <dbReference type="RefSeq" id="XP_021288198.1"/>
    </source>
</evidence>
<dbReference type="GeneID" id="110419461"/>
<proteinExistence type="predicted"/>
<sequence length="552" mass="61793">MTTAFKRHKYPPSQLNLGKEKLIRKLLSRYIKMKGALFAAKPDEEALKELLDVFGSQFSLEDIASAYYESKGDVNVTGKILCARNDGRTLSARANTFENKSAGWESVSAVSSEYTSSNPSTGALKSKKSSVSMGSVTGVIGKNFVKPGPSRLDSPVTTKPVKIDSKEFPVSVIWSEEGPASRTTRNGTTHGDLKEFLFKMLEDGFQLDNSVIEGLLDCCGYDVEKSMDELLDLSASTLEKSDDVIGIAAEKFTGKCPDDQLVLVQDKSQCKEFVHSEEATSMIRNPTGSPRRKKDRLALEKEILESLFSVPERSEEASKRTHLVRVVRRSRAFGELVTEPLKDTDTSLTTTAVELQKISKDVVTRKGPLLPHRARTVEDGHDDDENSYDMLRQAVKEYWITMKEYCKAAIEAFAEGDKARASKLMELVHFFNKKAREADERSAEKILETSCRDDEVLPLDLRNFEPKEAVNLLRVHLTSVSGIPSIKYLKVIVGTIEEDTKKGARKRLVKKQLEKESIKWNEEDNGRILSIRVDVINPKHLSFAKNKNPMNM</sequence>
<keyword evidence="2" id="KW-1185">Reference proteome</keyword>
<dbReference type="InterPro" id="IPR056254">
    <property type="entry name" value="At5g58720/SDE5-like_UBA-like"/>
</dbReference>